<dbReference type="InterPro" id="IPR050611">
    <property type="entry name" value="ABCF"/>
</dbReference>
<dbReference type="STRING" id="81972.D7M825"/>
<dbReference type="EMBL" id="GL348718">
    <property type="protein sequence ID" value="EFH47967.1"/>
    <property type="molecule type" value="Genomic_DNA"/>
</dbReference>
<dbReference type="GO" id="GO:0005524">
    <property type="term" value="F:ATP binding"/>
    <property type="evidence" value="ECO:0007669"/>
    <property type="project" value="InterPro"/>
</dbReference>
<dbReference type="InterPro" id="IPR027417">
    <property type="entry name" value="P-loop_NTPase"/>
</dbReference>
<evidence type="ECO:0000256" key="1">
    <source>
        <dbReference type="ARBA" id="ARBA00022737"/>
    </source>
</evidence>
<gene>
    <name evidence="3" type="ORF">ARALYDRAFT_350745</name>
</gene>
<dbReference type="PANTHER" id="PTHR19211">
    <property type="entry name" value="ATP-BINDING TRANSPORT PROTEIN-RELATED"/>
    <property type="match status" value="1"/>
</dbReference>
<evidence type="ECO:0000313" key="3">
    <source>
        <dbReference type="EMBL" id="EFH47967.1"/>
    </source>
</evidence>
<evidence type="ECO:0000313" key="4">
    <source>
        <dbReference type="Proteomes" id="UP000008694"/>
    </source>
</evidence>
<dbReference type="Proteomes" id="UP000008694">
    <property type="component" value="Unassembled WGS sequence"/>
</dbReference>
<keyword evidence="4" id="KW-1185">Reference proteome</keyword>
<reference evidence="4" key="1">
    <citation type="journal article" date="2011" name="Nat. Genet.">
        <title>The Arabidopsis lyrata genome sequence and the basis of rapid genome size change.</title>
        <authorList>
            <person name="Hu T.T."/>
            <person name="Pattyn P."/>
            <person name="Bakker E.G."/>
            <person name="Cao J."/>
            <person name="Cheng J.-F."/>
            <person name="Clark R.M."/>
            <person name="Fahlgren N."/>
            <person name="Fawcett J.A."/>
            <person name="Grimwood J."/>
            <person name="Gundlach H."/>
            <person name="Haberer G."/>
            <person name="Hollister J.D."/>
            <person name="Ossowski S."/>
            <person name="Ottilar R.P."/>
            <person name="Salamov A.A."/>
            <person name="Schneeberger K."/>
            <person name="Spannagl M."/>
            <person name="Wang X."/>
            <person name="Yang L."/>
            <person name="Nasrallah M.E."/>
            <person name="Bergelson J."/>
            <person name="Carrington J.C."/>
            <person name="Gaut B.S."/>
            <person name="Schmutz J."/>
            <person name="Mayer K.F.X."/>
            <person name="Van de Peer Y."/>
            <person name="Grigoriev I.V."/>
            <person name="Nordborg M."/>
            <person name="Weigel D."/>
            <person name="Guo Y.-L."/>
        </authorList>
    </citation>
    <scope>NUCLEOTIDE SEQUENCE [LARGE SCALE GENOMIC DNA]</scope>
    <source>
        <strain evidence="4">cv. MN47</strain>
    </source>
</reference>
<feature type="domain" description="ABC transporter" evidence="2">
    <location>
        <begin position="44"/>
        <end position="143"/>
    </location>
</feature>
<dbReference type="PANTHER" id="PTHR19211:SF14">
    <property type="entry name" value="ATP-BINDING CASSETTE SUB-FAMILY F MEMBER 1"/>
    <property type="match status" value="1"/>
</dbReference>
<proteinExistence type="predicted"/>
<protein>
    <recommendedName>
        <fullName evidence="2">ABC transporter domain-containing protein</fullName>
    </recommendedName>
</protein>
<keyword evidence="1" id="KW-0677">Repeat</keyword>
<dbReference type="AlphaFoldDB" id="D7M825"/>
<dbReference type="Gramene" id="fgenesh1_pg.C_scaffold_6001338">
    <property type="protein sequence ID" value="fgenesh1_pg.C_scaffold_6001338"/>
    <property type="gene ID" value="fgenesh1_pg.C_scaffold_6001338"/>
</dbReference>
<dbReference type="Gene3D" id="3.40.50.300">
    <property type="entry name" value="P-loop containing nucleotide triphosphate hydrolases"/>
    <property type="match status" value="1"/>
</dbReference>
<organism evidence="4">
    <name type="scientific">Arabidopsis lyrata subsp. lyrata</name>
    <name type="common">Lyre-leaved rock-cress</name>
    <dbReference type="NCBI Taxonomy" id="81972"/>
    <lineage>
        <taxon>Eukaryota</taxon>
        <taxon>Viridiplantae</taxon>
        <taxon>Streptophyta</taxon>
        <taxon>Embryophyta</taxon>
        <taxon>Tracheophyta</taxon>
        <taxon>Spermatophyta</taxon>
        <taxon>Magnoliopsida</taxon>
        <taxon>eudicotyledons</taxon>
        <taxon>Gunneridae</taxon>
        <taxon>Pentapetalae</taxon>
        <taxon>rosids</taxon>
        <taxon>malvids</taxon>
        <taxon>Brassicales</taxon>
        <taxon>Brassicaceae</taxon>
        <taxon>Camelineae</taxon>
        <taxon>Arabidopsis</taxon>
    </lineage>
</organism>
<evidence type="ECO:0000259" key="2">
    <source>
        <dbReference type="Pfam" id="PF00005"/>
    </source>
</evidence>
<name>D7M825_ARALL</name>
<accession>D7M825</accession>
<sequence length="190" mass="21778">MRRAQAQHQKLQECGEIIVLIEVSFCYPKIPDFRLSNVDVDLDPTEGDVRRSQKLRIGRYSQHFVDQLKMEETPVQYLLRLHPDQEGYSKQEAVRAKLGKFGLSIYNHLTPIVKFSGGKKARLVLASISMSKPHILLLHKPTNHLDIQTLDALADALYGFKGVVVLVTHYSRLISRVSEKEDKSEIWVEQ</sequence>
<dbReference type="eggNOG" id="KOG0927">
    <property type="taxonomic scope" value="Eukaryota"/>
</dbReference>
<dbReference type="Pfam" id="PF00005">
    <property type="entry name" value="ABC_tran"/>
    <property type="match status" value="1"/>
</dbReference>
<dbReference type="InterPro" id="IPR003439">
    <property type="entry name" value="ABC_transporter-like_ATP-bd"/>
</dbReference>
<dbReference type="HOGENOM" id="CLU_1429857_0_0_1"/>
<dbReference type="GO" id="GO:0016887">
    <property type="term" value="F:ATP hydrolysis activity"/>
    <property type="evidence" value="ECO:0007669"/>
    <property type="project" value="InterPro"/>
</dbReference>
<dbReference type="SUPFAM" id="SSF52540">
    <property type="entry name" value="P-loop containing nucleoside triphosphate hydrolases"/>
    <property type="match status" value="1"/>
</dbReference>